<accession>A0A1H8AMV7</accession>
<evidence type="ECO:0000313" key="3">
    <source>
        <dbReference type="EMBL" id="SEM71853.1"/>
    </source>
</evidence>
<dbReference type="EMBL" id="FOCF01000002">
    <property type="protein sequence ID" value="SEM71853.1"/>
    <property type="molecule type" value="Genomic_DNA"/>
</dbReference>
<organism evidence="3 4">
    <name type="scientific">Sphingomonas gellani</name>
    <dbReference type="NCBI Taxonomy" id="1166340"/>
    <lineage>
        <taxon>Bacteria</taxon>
        <taxon>Pseudomonadati</taxon>
        <taxon>Pseudomonadota</taxon>
        <taxon>Alphaproteobacteria</taxon>
        <taxon>Sphingomonadales</taxon>
        <taxon>Sphingomonadaceae</taxon>
        <taxon>Sphingomonas</taxon>
    </lineage>
</organism>
<dbReference type="Proteomes" id="UP000199206">
    <property type="component" value="Unassembled WGS sequence"/>
</dbReference>
<evidence type="ECO:0000256" key="1">
    <source>
        <dbReference type="SAM" id="MobiDB-lite"/>
    </source>
</evidence>
<dbReference type="STRING" id="1166340.SAMN05192583_0975"/>
<dbReference type="RefSeq" id="WP_170841836.1">
    <property type="nucleotide sequence ID" value="NZ_FOCF01000002.1"/>
</dbReference>
<gene>
    <name evidence="3" type="ORF">SAMN05192583_0975</name>
</gene>
<dbReference type="AlphaFoldDB" id="A0A1H8AMV7"/>
<name>A0A1H8AMV7_9SPHN</name>
<reference evidence="4" key="1">
    <citation type="submission" date="2016-10" db="EMBL/GenBank/DDBJ databases">
        <authorList>
            <person name="Varghese N."/>
            <person name="Submissions S."/>
        </authorList>
    </citation>
    <scope>NUCLEOTIDE SEQUENCE [LARGE SCALE GENOMIC DNA]</scope>
    <source>
        <strain evidence="4">S6-262</strain>
    </source>
</reference>
<evidence type="ECO:0000256" key="2">
    <source>
        <dbReference type="SAM" id="Phobius"/>
    </source>
</evidence>
<feature type="compositionally biased region" description="Basic and acidic residues" evidence="1">
    <location>
        <begin position="30"/>
        <end position="48"/>
    </location>
</feature>
<keyword evidence="2" id="KW-1133">Transmembrane helix</keyword>
<keyword evidence="2" id="KW-0472">Membrane</keyword>
<feature type="transmembrane region" description="Helical" evidence="2">
    <location>
        <begin position="6"/>
        <end position="25"/>
    </location>
</feature>
<sequence length="60" mass="6722">MATGAIWMTVVFVGAFVLLAAIIWAKSKNKTSDRQRRETEAATKRLYEEGTTDESTLNRS</sequence>
<keyword evidence="4" id="KW-1185">Reference proteome</keyword>
<evidence type="ECO:0000313" key="4">
    <source>
        <dbReference type="Proteomes" id="UP000199206"/>
    </source>
</evidence>
<feature type="region of interest" description="Disordered" evidence="1">
    <location>
        <begin position="28"/>
        <end position="60"/>
    </location>
</feature>
<keyword evidence="2" id="KW-0812">Transmembrane</keyword>
<protein>
    <submittedName>
        <fullName evidence="3">Uncharacterized protein</fullName>
    </submittedName>
</protein>
<proteinExistence type="predicted"/>